<gene>
    <name evidence="3" type="ORF">QLQ83_07145</name>
</gene>
<feature type="chain" id="PRO_5045761619" evidence="2">
    <location>
        <begin position="25"/>
        <end position="343"/>
    </location>
</feature>
<feature type="signal peptide" evidence="2">
    <location>
        <begin position="1"/>
        <end position="24"/>
    </location>
</feature>
<evidence type="ECO:0000256" key="2">
    <source>
        <dbReference type="SAM" id="SignalP"/>
    </source>
</evidence>
<accession>A0ABT6UY11</accession>
<organism evidence="3 4">
    <name type="scientific">Halomonas rhizosphaerae</name>
    <dbReference type="NCBI Taxonomy" id="3043296"/>
    <lineage>
        <taxon>Bacteria</taxon>
        <taxon>Pseudomonadati</taxon>
        <taxon>Pseudomonadota</taxon>
        <taxon>Gammaproteobacteria</taxon>
        <taxon>Oceanospirillales</taxon>
        <taxon>Halomonadaceae</taxon>
        <taxon>Halomonas</taxon>
    </lineage>
</organism>
<dbReference type="Gene3D" id="2.60.120.380">
    <property type="match status" value="1"/>
</dbReference>
<name>A0ABT6UY11_9GAMM</name>
<dbReference type="Proteomes" id="UP001225957">
    <property type="component" value="Unassembled WGS sequence"/>
</dbReference>
<sequence length="343" mass="36998">MKQQKMTTGLLALCMAFSSAPLWADSAMEQRFREEGKQLDLTRFLKSDNDARSRSFLYGSVHEHDFTVKEAGTYRFESSVPGGESDSYRVEAVLLDGEGRVVARGEGLGESGGLALRQRLEPGDYVLQVQGNKFGSVRRDGNSFYITVTGLDVEDDVSSGDGIAFIGNRREGGRTAFVRRSDAVAAVAAPSAATGQAERSQPVASTSETTTATVAESEGSVARREPAAADAEPSKGFEEIVTDVKIRARGEVLTFEVLEAGTVAITTATFPGNEGTYRIEAEVLDEQGRVVAQDAGEGFDGDVDLRTELEPGRYRVRVQGQKFAGSGSGVNNYELKVRQLDRR</sequence>
<keyword evidence="4" id="KW-1185">Reference proteome</keyword>
<evidence type="ECO:0000256" key="1">
    <source>
        <dbReference type="SAM" id="MobiDB-lite"/>
    </source>
</evidence>
<evidence type="ECO:0000313" key="4">
    <source>
        <dbReference type="Proteomes" id="UP001225957"/>
    </source>
</evidence>
<comment type="caution">
    <text evidence="3">The sequence shown here is derived from an EMBL/GenBank/DDBJ whole genome shotgun (WGS) entry which is preliminary data.</text>
</comment>
<protein>
    <submittedName>
        <fullName evidence="3">Uncharacterized protein</fullName>
    </submittedName>
</protein>
<dbReference type="RefSeq" id="WP_282734826.1">
    <property type="nucleotide sequence ID" value="NZ_JASCQP010000021.1"/>
</dbReference>
<feature type="compositionally biased region" description="Low complexity" evidence="1">
    <location>
        <begin position="203"/>
        <end position="218"/>
    </location>
</feature>
<reference evidence="3 4" key="1">
    <citation type="submission" date="2023-04" db="EMBL/GenBank/DDBJ databases">
        <title>Halomonas strains isolated from rhizosphere soil.</title>
        <authorList>
            <person name="Xu L."/>
            <person name="Sun J.-Q."/>
        </authorList>
    </citation>
    <scope>NUCLEOTIDE SEQUENCE [LARGE SCALE GENOMIC DNA]</scope>
    <source>
        <strain evidence="3 4">LR5S20</strain>
    </source>
</reference>
<proteinExistence type="predicted"/>
<feature type="compositionally biased region" description="Basic and acidic residues" evidence="1">
    <location>
        <begin position="221"/>
        <end position="234"/>
    </location>
</feature>
<dbReference type="EMBL" id="JASCQP010000021">
    <property type="protein sequence ID" value="MDI5890862.1"/>
    <property type="molecule type" value="Genomic_DNA"/>
</dbReference>
<evidence type="ECO:0000313" key="3">
    <source>
        <dbReference type="EMBL" id="MDI5890862.1"/>
    </source>
</evidence>
<keyword evidence="2" id="KW-0732">Signal</keyword>
<feature type="region of interest" description="Disordered" evidence="1">
    <location>
        <begin position="189"/>
        <end position="234"/>
    </location>
</feature>